<dbReference type="EMBL" id="BSST01000001">
    <property type="protein sequence ID" value="GLX79925.1"/>
    <property type="molecule type" value="Genomic_DNA"/>
</dbReference>
<name>A0ABQ6GYV4_9GAMM</name>
<proteinExistence type="inferred from homology"/>
<dbReference type="Gene3D" id="3.40.190.10">
    <property type="entry name" value="Periplasmic binding protein-like II"/>
    <property type="match status" value="2"/>
</dbReference>
<gene>
    <name evidence="5" type="ORF">tinsulaeT_32650</name>
</gene>
<dbReference type="InterPro" id="IPR001638">
    <property type="entry name" value="Solute-binding_3/MltF_N"/>
</dbReference>
<comment type="similarity">
    <text evidence="1">Belongs to the bacterial solute-binding protein 3 family.</text>
</comment>
<dbReference type="SMART" id="SM00062">
    <property type="entry name" value="PBPb"/>
    <property type="match status" value="1"/>
</dbReference>
<reference evidence="5 6" key="1">
    <citation type="submission" date="2023-03" db="EMBL/GenBank/DDBJ databases">
        <title>Draft genome sequence of Thalassotalea insulae KCTC 62186T.</title>
        <authorList>
            <person name="Sawabe T."/>
        </authorList>
    </citation>
    <scope>NUCLEOTIDE SEQUENCE [LARGE SCALE GENOMIC DNA]</scope>
    <source>
        <strain evidence="5 6">KCTC 62186</strain>
    </source>
</reference>
<keyword evidence="2 3" id="KW-0732">Signal</keyword>
<dbReference type="Pfam" id="PF00497">
    <property type="entry name" value="SBP_bac_3"/>
    <property type="match status" value="1"/>
</dbReference>
<dbReference type="PANTHER" id="PTHR35936:SF25">
    <property type="entry name" value="ABC TRANSPORTER SUBSTRATE-BINDING PROTEIN"/>
    <property type="match status" value="1"/>
</dbReference>
<evidence type="ECO:0000259" key="4">
    <source>
        <dbReference type="SMART" id="SM00062"/>
    </source>
</evidence>
<feature type="signal peptide" evidence="3">
    <location>
        <begin position="1"/>
        <end position="26"/>
    </location>
</feature>
<feature type="chain" id="PRO_5046144103" evidence="3">
    <location>
        <begin position="27"/>
        <end position="260"/>
    </location>
</feature>
<keyword evidence="6" id="KW-1185">Reference proteome</keyword>
<evidence type="ECO:0000256" key="2">
    <source>
        <dbReference type="ARBA" id="ARBA00022729"/>
    </source>
</evidence>
<organism evidence="5 6">
    <name type="scientific">Thalassotalea insulae</name>
    <dbReference type="NCBI Taxonomy" id="2056778"/>
    <lineage>
        <taxon>Bacteria</taxon>
        <taxon>Pseudomonadati</taxon>
        <taxon>Pseudomonadota</taxon>
        <taxon>Gammaproteobacteria</taxon>
        <taxon>Alteromonadales</taxon>
        <taxon>Colwelliaceae</taxon>
        <taxon>Thalassotalea</taxon>
    </lineage>
</organism>
<accession>A0ABQ6GYV4</accession>
<comment type="caution">
    <text evidence="5">The sequence shown here is derived from an EMBL/GenBank/DDBJ whole genome shotgun (WGS) entry which is preliminary data.</text>
</comment>
<evidence type="ECO:0000313" key="5">
    <source>
        <dbReference type="EMBL" id="GLX79925.1"/>
    </source>
</evidence>
<dbReference type="Proteomes" id="UP001157186">
    <property type="component" value="Unassembled WGS sequence"/>
</dbReference>
<protein>
    <submittedName>
        <fullName evidence="5">Amino acid ABC transporter substrate-binding protein</fullName>
    </submittedName>
</protein>
<sequence>MKRFIIKISKISIFIFLILTHTQVNAEAKVITLASQTLASPIASWPEFHREIVKAAFNASGYKVEFVYMPWSRALKEVQKSTFDGAFAVWYTHERNEQFLLSSPYLTEDLVFIKSKANEISYDGDLSKLRDVTIGVVTGWTISPEFDSASYLNKYQVTSTEQLFEMLKQGRIDLVATSLQMYKGFNDKNQKDTFKKYINEFDVLANKLGSLSSHVAFPKSSPKSNLFKKSFEQGLKKIFLNKKLAKIEQKFGYKTGLPCY</sequence>
<dbReference type="SUPFAM" id="SSF53850">
    <property type="entry name" value="Periplasmic binding protein-like II"/>
    <property type="match status" value="1"/>
</dbReference>
<dbReference type="PANTHER" id="PTHR35936">
    <property type="entry name" value="MEMBRANE-BOUND LYTIC MUREIN TRANSGLYCOSYLASE F"/>
    <property type="match status" value="1"/>
</dbReference>
<evidence type="ECO:0000313" key="6">
    <source>
        <dbReference type="Proteomes" id="UP001157186"/>
    </source>
</evidence>
<feature type="domain" description="Solute-binding protein family 3/N-terminal" evidence="4">
    <location>
        <begin position="30"/>
        <end position="255"/>
    </location>
</feature>
<evidence type="ECO:0000256" key="3">
    <source>
        <dbReference type="SAM" id="SignalP"/>
    </source>
</evidence>
<evidence type="ECO:0000256" key="1">
    <source>
        <dbReference type="ARBA" id="ARBA00010333"/>
    </source>
</evidence>